<sequence length="138" mass="15370">MIHTRKNHSKGFTLLEVIVSLALLTTFTLVFAGLIGNSVSANKLNEERLSATLLAQSELEALRFARDSSLKSDDDFFQLKNEIIHSSDGLFQLSIEMKNIQPSLIEITVSVTSTRTNSPLARDPITLKTMLFVEEEES</sequence>
<protein>
    <recommendedName>
        <fullName evidence="6">Prepilin-type N-terminal cleavage/methylation domain-containing protein</fullName>
    </recommendedName>
</protein>
<keyword evidence="3" id="KW-1133">Transmembrane helix</keyword>
<dbReference type="GO" id="GO:0030420">
    <property type="term" value="P:establishment of competence for transformation"/>
    <property type="evidence" value="ECO:0007669"/>
    <property type="project" value="UniProtKB-KW"/>
</dbReference>
<keyword evidence="5" id="KW-1185">Reference proteome</keyword>
<proteinExistence type="predicted"/>
<gene>
    <name evidence="4" type="ORF">AZF04_05915</name>
</gene>
<keyword evidence="3" id="KW-0812">Transmembrane</keyword>
<keyword evidence="3" id="KW-0472">Membrane</keyword>
<evidence type="ECO:0000313" key="4">
    <source>
        <dbReference type="EMBL" id="KYG32300.1"/>
    </source>
</evidence>
<comment type="subcellular location">
    <subcellularLocation>
        <location evidence="1">Cell surface</location>
    </subcellularLocation>
</comment>
<evidence type="ECO:0000313" key="5">
    <source>
        <dbReference type="Proteomes" id="UP000075806"/>
    </source>
</evidence>
<name>A0A162ECW3_9BACI</name>
<keyword evidence="2" id="KW-0178">Competence</keyword>
<organism evidence="4 5">
    <name type="scientific">Alkalihalobacillus trypoxylicola</name>
    <dbReference type="NCBI Taxonomy" id="519424"/>
    <lineage>
        <taxon>Bacteria</taxon>
        <taxon>Bacillati</taxon>
        <taxon>Bacillota</taxon>
        <taxon>Bacilli</taxon>
        <taxon>Bacillales</taxon>
        <taxon>Bacillaceae</taxon>
        <taxon>Alkalihalobacillus</taxon>
    </lineage>
</organism>
<dbReference type="AlphaFoldDB" id="A0A162ECW3"/>
<accession>A0A162ECW3</accession>
<dbReference type="NCBIfam" id="TIGR02532">
    <property type="entry name" value="IV_pilin_GFxxxE"/>
    <property type="match status" value="1"/>
</dbReference>
<dbReference type="OrthoDB" id="2456766at2"/>
<evidence type="ECO:0000256" key="1">
    <source>
        <dbReference type="ARBA" id="ARBA00004241"/>
    </source>
</evidence>
<dbReference type="PROSITE" id="PS00409">
    <property type="entry name" value="PROKAR_NTER_METHYL"/>
    <property type="match status" value="1"/>
</dbReference>
<evidence type="ECO:0000256" key="2">
    <source>
        <dbReference type="ARBA" id="ARBA00023287"/>
    </source>
</evidence>
<evidence type="ECO:0000256" key="3">
    <source>
        <dbReference type="SAM" id="Phobius"/>
    </source>
</evidence>
<dbReference type="EMBL" id="LTAO01000012">
    <property type="protein sequence ID" value="KYG32300.1"/>
    <property type="molecule type" value="Genomic_DNA"/>
</dbReference>
<feature type="transmembrane region" description="Helical" evidence="3">
    <location>
        <begin position="12"/>
        <end position="35"/>
    </location>
</feature>
<dbReference type="Pfam" id="PF07963">
    <property type="entry name" value="N_methyl"/>
    <property type="match status" value="1"/>
</dbReference>
<reference evidence="4" key="1">
    <citation type="submission" date="2016-02" db="EMBL/GenBank/DDBJ databases">
        <title>Genome sequence of Bacillus trypoxylicola KCTC 13244(T).</title>
        <authorList>
            <person name="Jeong H."/>
            <person name="Park S.-H."/>
            <person name="Choi S.-K."/>
        </authorList>
    </citation>
    <scope>NUCLEOTIDE SEQUENCE [LARGE SCALE GENOMIC DNA]</scope>
    <source>
        <strain evidence="4">KCTC 13244</strain>
    </source>
</reference>
<evidence type="ECO:0008006" key="6">
    <source>
        <dbReference type="Google" id="ProtNLM"/>
    </source>
</evidence>
<comment type="caution">
    <text evidence="4">The sequence shown here is derived from an EMBL/GenBank/DDBJ whole genome shotgun (WGS) entry which is preliminary data.</text>
</comment>
<dbReference type="RefSeq" id="WP_061948578.1">
    <property type="nucleotide sequence ID" value="NZ_LTAO01000012.1"/>
</dbReference>
<dbReference type="Proteomes" id="UP000075806">
    <property type="component" value="Unassembled WGS sequence"/>
</dbReference>
<dbReference type="InterPro" id="IPR012902">
    <property type="entry name" value="N_methyl_site"/>
</dbReference>
<dbReference type="GO" id="GO:0009986">
    <property type="term" value="C:cell surface"/>
    <property type="evidence" value="ECO:0007669"/>
    <property type="project" value="UniProtKB-SubCell"/>
</dbReference>
<dbReference type="STRING" id="519424.AZF04_05915"/>